<feature type="region of interest" description="Disordered" evidence="2">
    <location>
        <begin position="1"/>
        <end position="34"/>
    </location>
</feature>
<feature type="compositionally biased region" description="Basic and acidic residues" evidence="2">
    <location>
        <begin position="129"/>
        <end position="144"/>
    </location>
</feature>
<reference evidence="4" key="1">
    <citation type="submission" date="2013-11" db="EMBL/GenBank/DDBJ databases">
        <title>Genome sequence of the fusiform rust pathogen reveals effectors for host alternation and coevolution with pine.</title>
        <authorList>
            <consortium name="DOE Joint Genome Institute"/>
            <person name="Smith K."/>
            <person name="Pendleton A."/>
            <person name="Kubisiak T."/>
            <person name="Anderson C."/>
            <person name="Salamov A."/>
            <person name="Aerts A."/>
            <person name="Riley R."/>
            <person name="Clum A."/>
            <person name="Lindquist E."/>
            <person name="Ence D."/>
            <person name="Campbell M."/>
            <person name="Kronenberg Z."/>
            <person name="Feau N."/>
            <person name="Dhillon B."/>
            <person name="Hamelin R."/>
            <person name="Burleigh J."/>
            <person name="Smith J."/>
            <person name="Yandell M."/>
            <person name="Nelson C."/>
            <person name="Grigoriev I."/>
            <person name="Davis J."/>
        </authorList>
    </citation>
    <scope>NUCLEOTIDE SEQUENCE</scope>
    <source>
        <strain evidence="4">G11</strain>
    </source>
</reference>
<keyword evidence="1" id="KW-0862">Zinc</keyword>
<keyword evidence="5" id="KW-1185">Reference proteome</keyword>
<dbReference type="Gene3D" id="3.30.60.190">
    <property type="match status" value="1"/>
</dbReference>
<protein>
    <recommendedName>
        <fullName evidence="3">HIT-type domain-containing protein</fullName>
    </recommendedName>
</protein>
<dbReference type="EMBL" id="MU167268">
    <property type="protein sequence ID" value="KAG0145945.1"/>
    <property type="molecule type" value="Genomic_DNA"/>
</dbReference>
<dbReference type="AlphaFoldDB" id="A0A9P6TBS0"/>
<name>A0A9P6TBS0_9BASI</name>
<feature type="compositionally biased region" description="Polar residues" evidence="2">
    <location>
        <begin position="1"/>
        <end position="25"/>
    </location>
</feature>
<feature type="compositionally biased region" description="Acidic residues" evidence="2">
    <location>
        <begin position="119"/>
        <end position="128"/>
    </location>
</feature>
<dbReference type="PANTHER" id="PTHR15555:SF0">
    <property type="entry name" value="ZINC FINGER HIT DOMAIN-CONTAINING PROTEIN 2"/>
    <property type="match status" value="1"/>
</dbReference>
<dbReference type="Pfam" id="PF04438">
    <property type="entry name" value="zf-HIT"/>
    <property type="match status" value="1"/>
</dbReference>
<dbReference type="PANTHER" id="PTHR15555">
    <property type="entry name" value="ZINC FINGER HIT DOMAIN CONTAINING PROTEIN 2 PROTEIN FON -RELATED"/>
    <property type="match status" value="1"/>
</dbReference>
<proteinExistence type="predicted"/>
<sequence>MSEIPISSTVQGLGQATSSMPQQPQRARRQKIGGSVFTDQGEKAVRCTICHDRVARYTCPECNLRYCNLECFKSETHLMCSESFYKRTLFEQIHADPKASTQSKTEMLKMLRRLEDQSLSDDEYQGYEDNDRGSESTESDKVLDQPDLDQLNVEELLKLLTPEQINDFQNKLQQPESDGGLFYRTIESHYSIPWWQLNLPSETNPTHDAGPDGCSGTVLNDYRATPNILPLHLLPVLPASPNLGLTFQIITVIFGYVYTLRRFGLPTLLTAFNLSPEDQTDVLLRTTEAVPLLFKTDSTTHLLASISDCQAFFFSTLDLDSSEIGEVGYVLISDFTELARPMLERSRRSKKIVELSSTTSVSESNHLASALSDLHAFLEHFSAHNTTSNDTIASALHTIGRRALKKAILKVRFYVSFVLTEPAGIDELWLKIDREINLLSKVKPCADPVVEAPNPSFLNFQRPSNQSIVEDITSTSAKIIELV</sequence>
<organism evidence="4 5">
    <name type="scientific">Cronartium quercuum f. sp. fusiforme G11</name>
    <dbReference type="NCBI Taxonomy" id="708437"/>
    <lineage>
        <taxon>Eukaryota</taxon>
        <taxon>Fungi</taxon>
        <taxon>Dikarya</taxon>
        <taxon>Basidiomycota</taxon>
        <taxon>Pucciniomycotina</taxon>
        <taxon>Pucciniomycetes</taxon>
        <taxon>Pucciniales</taxon>
        <taxon>Coleosporiaceae</taxon>
        <taxon>Cronartium</taxon>
    </lineage>
</organism>
<gene>
    <name evidence="4" type="ORF">CROQUDRAFT_704402</name>
</gene>
<evidence type="ECO:0000313" key="4">
    <source>
        <dbReference type="EMBL" id="KAG0145945.1"/>
    </source>
</evidence>
<keyword evidence="1" id="KW-0863">Zinc-finger</keyword>
<accession>A0A9P6TBS0</accession>
<feature type="domain" description="HIT-type" evidence="3">
    <location>
        <begin position="47"/>
        <end position="80"/>
    </location>
</feature>
<feature type="region of interest" description="Disordered" evidence="2">
    <location>
        <begin position="119"/>
        <end position="146"/>
    </location>
</feature>
<evidence type="ECO:0000259" key="3">
    <source>
        <dbReference type="PROSITE" id="PS51083"/>
    </source>
</evidence>
<evidence type="ECO:0000313" key="5">
    <source>
        <dbReference type="Proteomes" id="UP000886653"/>
    </source>
</evidence>
<dbReference type="InterPro" id="IPR007529">
    <property type="entry name" value="Znf_HIT"/>
</dbReference>
<comment type="caution">
    <text evidence="4">The sequence shown here is derived from an EMBL/GenBank/DDBJ whole genome shotgun (WGS) entry which is preliminary data.</text>
</comment>
<dbReference type="InterPro" id="IPR039646">
    <property type="entry name" value="ZNHIT2"/>
</dbReference>
<dbReference type="CDD" id="cd23024">
    <property type="entry name" value="zf-HIT_ZNHIT2-3"/>
    <property type="match status" value="1"/>
</dbReference>
<evidence type="ECO:0000256" key="1">
    <source>
        <dbReference type="PROSITE-ProRule" id="PRU00453"/>
    </source>
</evidence>
<evidence type="ECO:0000256" key="2">
    <source>
        <dbReference type="SAM" id="MobiDB-lite"/>
    </source>
</evidence>
<dbReference type="GO" id="GO:0008270">
    <property type="term" value="F:zinc ion binding"/>
    <property type="evidence" value="ECO:0007669"/>
    <property type="project" value="UniProtKB-UniRule"/>
</dbReference>
<dbReference type="PROSITE" id="PS51083">
    <property type="entry name" value="ZF_HIT"/>
    <property type="match status" value="1"/>
</dbReference>
<dbReference type="OrthoDB" id="18412at2759"/>
<dbReference type="SUPFAM" id="SSF144232">
    <property type="entry name" value="HIT/MYND zinc finger-like"/>
    <property type="match status" value="1"/>
</dbReference>
<dbReference type="Proteomes" id="UP000886653">
    <property type="component" value="Unassembled WGS sequence"/>
</dbReference>
<keyword evidence="1" id="KW-0479">Metal-binding</keyword>